<dbReference type="InterPro" id="IPR011990">
    <property type="entry name" value="TPR-like_helical_dom_sf"/>
</dbReference>
<dbReference type="PANTHER" id="PTHR43628">
    <property type="entry name" value="ACTIVATOR OF C KINASE PROTEIN 1-RELATED"/>
    <property type="match status" value="1"/>
</dbReference>
<dbReference type="Gene3D" id="1.25.40.10">
    <property type="entry name" value="Tetratricopeptide repeat domain"/>
    <property type="match status" value="1"/>
</dbReference>
<dbReference type="EC" id="3.5.2.6" evidence="1"/>
<organism evidence="1 2">
    <name type="scientific">Legionella busanensis</name>
    <dbReference type="NCBI Taxonomy" id="190655"/>
    <lineage>
        <taxon>Bacteria</taxon>
        <taxon>Pseudomonadati</taxon>
        <taxon>Pseudomonadota</taxon>
        <taxon>Gammaproteobacteria</taxon>
        <taxon>Legionellales</taxon>
        <taxon>Legionellaceae</taxon>
        <taxon>Legionella</taxon>
    </lineage>
</organism>
<keyword evidence="1" id="KW-0378">Hydrolase</keyword>
<reference evidence="1 2" key="1">
    <citation type="submission" date="2018-06" db="EMBL/GenBank/DDBJ databases">
        <authorList>
            <consortium name="Pathogen Informatics"/>
            <person name="Doyle S."/>
        </authorList>
    </citation>
    <scope>NUCLEOTIDE SEQUENCE [LARGE SCALE GENOMIC DNA]</scope>
    <source>
        <strain evidence="1 2">NCTC13316</strain>
    </source>
</reference>
<dbReference type="InterPro" id="IPR052945">
    <property type="entry name" value="Mitotic_Regulator"/>
</dbReference>
<proteinExistence type="predicted"/>
<sequence length="426" mass="48487">MLFKDISRASFSDKYAYQEAQILNQVSLEILAGNYVNLKALTKTFDSDILKQFIKTESTLGILIQNLHTYCKSADEKDSHALFLQSLLYSFGIGCNVDYKRAIEYLDKAITLNNSYAMYSRAYLHNLGLGGDKNPPEAIRLLEQAINHGNVDAMVSLAIIYRMDEPVNYPEAIRLLEQAIKFGNVYALGNRASMHRLGQGGPVDYAKAIQLFEYAIELGEEYAMCNRAYMYQAGEGENINYPKAIRLYECALRKGYKSAQISLDYIEIDKTVSLELLDVLWEDLIDGKSFSKPTIAALSKYCIEEIINRIINSPKLPKETSFKFLKELLNSHSTHPLAKIIREEIKEESIIKKLTNYITSFFYNPTSTKPLEKRAKNLRNTAMTFFTLCNHPTSSSFNLVKDIQHAILSEVQPGIEEDIAQYQYKL</sequence>
<gene>
    <name evidence="1" type="primary">hcpC_5</name>
    <name evidence="1" type="ORF">NCTC13316_03558</name>
</gene>
<dbReference type="OrthoDB" id="5654411at2"/>
<name>A0A378KBY6_9GAMM</name>
<dbReference type="Proteomes" id="UP000254794">
    <property type="component" value="Unassembled WGS sequence"/>
</dbReference>
<dbReference type="SUPFAM" id="SSF81901">
    <property type="entry name" value="HCP-like"/>
    <property type="match status" value="1"/>
</dbReference>
<dbReference type="Pfam" id="PF08238">
    <property type="entry name" value="Sel1"/>
    <property type="match status" value="5"/>
</dbReference>
<dbReference type="AlphaFoldDB" id="A0A378KBY6"/>
<dbReference type="SMART" id="SM00671">
    <property type="entry name" value="SEL1"/>
    <property type="match status" value="5"/>
</dbReference>
<keyword evidence="2" id="KW-1185">Reference proteome</keyword>
<dbReference type="PANTHER" id="PTHR43628:SF1">
    <property type="entry name" value="CHITIN SYNTHASE REGULATORY FACTOR 2-RELATED"/>
    <property type="match status" value="1"/>
</dbReference>
<dbReference type="RefSeq" id="WP_115333037.1">
    <property type="nucleotide sequence ID" value="NZ_CAAAHP010000014.1"/>
</dbReference>
<evidence type="ECO:0000313" key="2">
    <source>
        <dbReference type="Proteomes" id="UP000254794"/>
    </source>
</evidence>
<accession>A0A378KBY6</accession>
<dbReference type="EMBL" id="UGOD01000008">
    <property type="protein sequence ID" value="STX81683.1"/>
    <property type="molecule type" value="Genomic_DNA"/>
</dbReference>
<dbReference type="InterPro" id="IPR006597">
    <property type="entry name" value="Sel1-like"/>
</dbReference>
<dbReference type="GO" id="GO:0008800">
    <property type="term" value="F:beta-lactamase activity"/>
    <property type="evidence" value="ECO:0007669"/>
    <property type="project" value="UniProtKB-EC"/>
</dbReference>
<evidence type="ECO:0000313" key="1">
    <source>
        <dbReference type="EMBL" id="STX81683.1"/>
    </source>
</evidence>
<protein>
    <submittedName>
        <fullName evidence="1">Sel1 repeat protein</fullName>
        <ecNumber evidence="1">3.5.2.6</ecNumber>
    </submittedName>
</protein>